<keyword evidence="2" id="KW-0238">DNA-binding</keyword>
<dbReference type="GO" id="GO:0003700">
    <property type="term" value="F:DNA-binding transcription factor activity"/>
    <property type="evidence" value="ECO:0007669"/>
    <property type="project" value="InterPro"/>
</dbReference>
<protein>
    <submittedName>
        <fullName evidence="6">Cadmium efflux system accessory protein</fullName>
    </submittedName>
</protein>
<evidence type="ECO:0000256" key="4">
    <source>
        <dbReference type="SAM" id="MobiDB-lite"/>
    </source>
</evidence>
<dbReference type="PANTHER" id="PTHR43132:SF2">
    <property type="entry name" value="ARSENICAL RESISTANCE OPERON REPRESSOR ARSR-RELATED"/>
    <property type="match status" value="1"/>
</dbReference>
<dbReference type="GO" id="GO:0003677">
    <property type="term" value="F:DNA binding"/>
    <property type="evidence" value="ECO:0007669"/>
    <property type="project" value="UniProtKB-KW"/>
</dbReference>
<keyword evidence="1" id="KW-0805">Transcription regulation</keyword>
<dbReference type="SUPFAM" id="SSF46785">
    <property type="entry name" value="Winged helix' DNA-binding domain"/>
    <property type="match status" value="1"/>
</dbReference>
<feature type="region of interest" description="Disordered" evidence="4">
    <location>
        <begin position="107"/>
        <end position="152"/>
    </location>
</feature>
<accession>A0A376CJA7</accession>
<gene>
    <name evidence="6" type="primary">aseR</name>
    <name evidence="6" type="ORF">NCTC11862_00319</name>
</gene>
<evidence type="ECO:0000256" key="3">
    <source>
        <dbReference type="ARBA" id="ARBA00023163"/>
    </source>
</evidence>
<dbReference type="AlphaFoldDB" id="A0A376CJA7"/>
<dbReference type="CDD" id="cd00090">
    <property type="entry name" value="HTH_ARSR"/>
    <property type="match status" value="1"/>
</dbReference>
<dbReference type="SMART" id="SM00418">
    <property type="entry name" value="HTH_ARSR"/>
    <property type="match status" value="1"/>
</dbReference>
<dbReference type="PRINTS" id="PR00778">
    <property type="entry name" value="HTHARSR"/>
</dbReference>
<evidence type="ECO:0000256" key="1">
    <source>
        <dbReference type="ARBA" id="ARBA00023015"/>
    </source>
</evidence>
<evidence type="ECO:0000313" key="7">
    <source>
        <dbReference type="Proteomes" id="UP000254467"/>
    </source>
</evidence>
<dbReference type="EMBL" id="UFXQ01000001">
    <property type="protein sequence ID" value="STC68560.1"/>
    <property type="molecule type" value="Genomic_DNA"/>
</dbReference>
<sequence length="152" mass="16429">MGKEMPVAMGDTEYASKVISALDSPLRVDILLLLHKRDHVVHELVSTLSKSQPLISQHLRVLKKAGLVQSTRTGREVVYSLSVPETIDLIRDAEQVGKLAQQNDELAARREAKKRNADAGTATGAAAIIGVPQDNLPARDPGLIPQTPSPKK</sequence>
<dbReference type="Pfam" id="PF01022">
    <property type="entry name" value="HTH_5"/>
    <property type="match status" value="1"/>
</dbReference>
<keyword evidence="3" id="KW-0804">Transcription</keyword>
<dbReference type="PANTHER" id="PTHR43132">
    <property type="entry name" value="ARSENICAL RESISTANCE OPERON REPRESSOR ARSR-RELATED"/>
    <property type="match status" value="1"/>
</dbReference>
<name>A0A376CJA7_9CORY</name>
<proteinExistence type="predicted"/>
<keyword evidence="7" id="KW-1185">Reference proteome</keyword>
<dbReference type="InterPro" id="IPR051011">
    <property type="entry name" value="Metal_resp_trans_reg"/>
</dbReference>
<dbReference type="InterPro" id="IPR036390">
    <property type="entry name" value="WH_DNA-bd_sf"/>
</dbReference>
<dbReference type="InterPro" id="IPR001845">
    <property type="entry name" value="HTH_ArsR_DNA-bd_dom"/>
</dbReference>
<dbReference type="InterPro" id="IPR036388">
    <property type="entry name" value="WH-like_DNA-bd_sf"/>
</dbReference>
<dbReference type="Gene3D" id="1.10.10.10">
    <property type="entry name" value="Winged helix-like DNA-binding domain superfamily/Winged helix DNA-binding domain"/>
    <property type="match status" value="1"/>
</dbReference>
<dbReference type="Proteomes" id="UP000254467">
    <property type="component" value="Unassembled WGS sequence"/>
</dbReference>
<evidence type="ECO:0000313" key="6">
    <source>
        <dbReference type="EMBL" id="STC68560.1"/>
    </source>
</evidence>
<reference evidence="6 7" key="1">
    <citation type="submission" date="2018-06" db="EMBL/GenBank/DDBJ databases">
        <authorList>
            <consortium name="Pathogen Informatics"/>
            <person name="Doyle S."/>
        </authorList>
    </citation>
    <scope>NUCLEOTIDE SEQUENCE [LARGE SCALE GENOMIC DNA]</scope>
    <source>
        <strain evidence="6 7">NCTC11862</strain>
    </source>
</reference>
<feature type="compositionally biased region" description="Low complexity" evidence="4">
    <location>
        <begin position="119"/>
        <end position="130"/>
    </location>
</feature>
<dbReference type="PROSITE" id="PS50987">
    <property type="entry name" value="HTH_ARSR_2"/>
    <property type="match status" value="1"/>
</dbReference>
<evidence type="ECO:0000259" key="5">
    <source>
        <dbReference type="PROSITE" id="PS50987"/>
    </source>
</evidence>
<dbReference type="InterPro" id="IPR011991">
    <property type="entry name" value="ArsR-like_HTH"/>
</dbReference>
<dbReference type="NCBIfam" id="NF033788">
    <property type="entry name" value="HTH_metalloreg"/>
    <property type="match status" value="1"/>
</dbReference>
<evidence type="ECO:0000256" key="2">
    <source>
        <dbReference type="ARBA" id="ARBA00023125"/>
    </source>
</evidence>
<organism evidence="6 7">
    <name type="scientific">Corynebacterium pilosum</name>
    <dbReference type="NCBI Taxonomy" id="35756"/>
    <lineage>
        <taxon>Bacteria</taxon>
        <taxon>Bacillati</taxon>
        <taxon>Actinomycetota</taxon>
        <taxon>Actinomycetes</taxon>
        <taxon>Mycobacteriales</taxon>
        <taxon>Corynebacteriaceae</taxon>
        <taxon>Corynebacterium</taxon>
    </lineage>
</organism>
<feature type="domain" description="HTH arsR-type" evidence="5">
    <location>
        <begin position="7"/>
        <end position="101"/>
    </location>
</feature>
<feature type="compositionally biased region" description="Basic and acidic residues" evidence="4">
    <location>
        <begin position="107"/>
        <end position="117"/>
    </location>
</feature>
<dbReference type="STRING" id="35756.GCA_001044155_01603"/>
<dbReference type="OrthoDB" id="3400172at2"/>